<evidence type="ECO:0000313" key="1">
    <source>
        <dbReference type="EMBL" id="RJG09142.1"/>
    </source>
</evidence>
<sequence length="63" mass="7291">MDVQIETLEQRGRALWQVRMGRRGVTFQEELAARTFAAQLHQRLHWLSEQAAAESDDGDRQPV</sequence>
<dbReference type="EMBL" id="QYUR01000008">
    <property type="protein sequence ID" value="RJG09142.1"/>
    <property type="molecule type" value="Genomic_DNA"/>
</dbReference>
<gene>
    <name evidence="1" type="ORF">D3879_25420</name>
</gene>
<comment type="caution">
    <text evidence="1">The sequence shown here is derived from an EMBL/GenBank/DDBJ whole genome shotgun (WGS) entry which is preliminary data.</text>
</comment>
<dbReference type="AlphaFoldDB" id="A0A418X9J3"/>
<dbReference type="RefSeq" id="WP_119956936.1">
    <property type="nucleotide sequence ID" value="NZ_QYUR01000008.1"/>
</dbReference>
<protein>
    <submittedName>
        <fullName evidence="1">Uncharacterized protein</fullName>
    </submittedName>
</protein>
<dbReference type="OrthoDB" id="6961361at2"/>
<dbReference type="Proteomes" id="UP000284021">
    <property type="component" value="Unassembled WGS sequence"/>
</dbReference>
<organism evidence="1 2">
    <name type="scientific">Pseudomonas cavernicola</name>
    <dbReference type="NCBI Taxonomy" id="2320866"/>
    <lineage>
        <taxon>Bacteria</taxon>
        <taxon>Pseudomonadati</taxon>
        <taxon>Pseudomonadota</taxon>
        <taxon>Gammaproteobacteria</taxon>
        <taxon>Pseudomonadales</taxon>
        <taxon>Pseudomonadaceae</taxon>
        <taxon>Pseudomonas</taxon>
    </lineage>
</organism>
<reference evidence="1 2" key="1">
    <citation type="submission" date="2018-09" db="EMBL/GenBank/DDBJ databases">
        <authorList>
            <person name="Zhu H."/>
        </authorList>
    </citation>
    <scope>NUCLEOTIDE SEQUENCE [LARGE SCALE GENOMIC DNA]</scope>
    <source>
        <strain evidence="1 2">K1S02-6</strain>
    </source>
</reference>
<name>A0A418X9J3_9PSED</name>
<evidence type="ECO:0000313" key="2">
    <source>
        <dbReference type="Proteomes" id="UP000284021"/>
    </source>
</evidence>
<keyword evidence="2" id="KW-1185">Reference proteome</keyword>
<proteinExistence type="predicted"/>
<accession>A0A418X9J3</accession>